<dbReference type="RefSeq" id="WP_345009976.1">
    <property type="nucleotide sequence ID" value="NZ_BAABFC010000003.1"/>
</dbReference>
<protein>
    <recommendedName>
        <fullName evidence="3">N-acetyltransferase domain-containing protein</fullName>
    </recommendedName>
</protein>
<dbReference type="SUPFAM" id="SSF55729">
    <property type="entry name" value="Acyl-CoA N-acyltransferases (Nat)"/>
    <property type="match status" value="1"/>
</dbReference>
<name>A0ABP8PZJ0_9GAMM</name>
<dbReference type="InterPro" id="IPR050832">
    <property type="entry name" value="Bact_Acetyltransf"/>
</dbReference>
<accession>A0ABP8PZJ0</accession>
<dbReference type="InterPro" id="IPR016181">
    <property type="entry name" value="Acyl_CoA_acyltransferase"/>
</dbReference>
<keyword evidence="1" id="KW-0808">Transferase</keyword>
<keyword evidence="5" id="KW-1185">Reference proteome</keyword>
<evidence type="ECO:0000256" key="1">
    <source>
        <dbReference type="ARBA" id="ARBA00022679"/>
    </source>
</evidence>
<feature type="domain" description="N-acetyltransferase" evidence="3">
    <location>
        <begin position="3"/>
        <end position="145"/>
    </location>
</feature>
<evidence type="ECO:0000259" key="3">
    <source>
        <dbReference type="PROSITE" id="PS51186"/>
    </source>
</evidence>
<dbReference type="InterPro" id="IPR000182">
    <property type="entry name" value="GNAT_dom"/>
</dbReference>
<evidence type="ECO:0000313" key="5">
    <source>
        <dbReference type="Proteomes" id="UP001501321"/>
    </source>
</evidence>
<reference evidence="5" key="1">
    <citation type="journal article" date="2019" name="Int. J. Syst. Evol. Microbiol.">
        <title>The Global Catalogue of Microorganisms (GCM) 10K type strain sequencing project: providing services to taxonomists for standard genome sequencing and annotation.</title>
        <authorList>
            <consortium name="The Broad Institute Genomics Platform"/>
            <consortium name="The Broad Institute Genome Sequencing Center for Infectious Disease"/>
            <person name="Wu L."/>
            <person name="Ma J."/>
        </authorList>
    </citation>
    <scope>NUCLEOTIDE SEQUENCE [LARGE SCALE GENOMIC DNA]</scope>
    <source>
        <strain evidence="5">JCM 32226</strain>
    </source>
</reference>
<dbReference type="Pfam" id="PF00583">
    <property type="entry name" value="Acetyltransf_1"/>
    <property type="match status" value="1"/>
</dbReference>
<dbReference type="Gene3D" id="3.40.630.30">
    <property type="match status" value="1"/>
</dbReference>
<dbReference type="PANTHER" id="PTHR43877">
    <property type="entry name" value="AMINOALKYLPHOSPHONATE N-ACETYLTRANSFERASE-RELATED-RELATED"/>
    <property type="match status" value="1"/>
</dbReference>
<proteinExistence type="predicted"/>
<dbReference type="PROSITE" id="PS51186">
    <property type="entry name" value="GNAT"/>
    <property type="match status" value="1"/>
</dbReference>
<organism evidence="4 5">
    <name type="scientific">Pseudaeromonas paramecii</name>
    <dbReference type="NCBI Taxonomy" id="2138166"/>
    <lineage>
        <taxon>Bacteria</taxon>
        <taxon>Pseudomonadati</taxon>
        <taxon>Pseudomonadota</taxon>
        <taxon>Gammaproteobacteria</taxon>
        <taxon>Aeromonadales</taxon>
        <taxon>Aeromonadaceae</taxon>
        <taxon>Pseudaeromonas</taxon>
    </lineage>
</organism>
<gene>
    <name evidence="4" type="ORF">GCM10023095_06330</name>
</gene>
<keyword evidence="2" id="KW-0012">Acyltransferase</keyword>
<evidence type="ECO:0000313" key="4">
    <source>
        <dbReference type="EMBL" id="GAA4494555.1"/>
    </source>
</evidence>
<dbReference type="Proteomes" id="UP001501321">
    <property type="component" value="Unassembled WGS sequence"/>
</dbReference>
<evidence type="ECO:0000256" key="2">
    <source>
        <dbReference type="ARBA" id="ARBA00023315"/>
    </source>
</evidence>
<comment type="caution">
    <text evidence="4">The sequence shown here is derived from an EMBL/GenBank/DDBJ whole genome shotgun (WGS) entry which is preliminary data.</text>
</comment>
<sequence length="145" mass="16302">MSLSLRPATPADLPFLLALRRQTMTPYLQAAGMPCDEASHLARIQYHFEAARIVHWQGQPVGLFKAVWLAEPQYWYLIQIQLAPQAQGQGLGARLIGDLLHQAAGQRVVLSVIHSNPARHLYQRLGFVPFAEDDKELWLENRPAG</sequence>
<dbReference type="CDD" id="cd04301">
    <property type="entry name" value="NAT_SF"/>
    <property type="match status" value="1"/>
</dbReference>
<dbReference type="EMBL" id="BAABFC010000003">
    <property type="protein sequence ID" value="GAA4494555.1"/>
    <property type="molecule type" value="Genomic_DNA"/>
</dbReference>